<dbReference type="SMART" id="SM00564">
    <property type="entry name" value="PQQ"/>
    <property type="match status" value="3"/>
</dbReference>
<keyword evidence="1" id="KW-1133">Transmembrane helix</keyword>
<evidence type="ECO:0000256" key="1">
    <source>
        <dbReference type="SAM" id="Phobius"/>
    </source>
</evidence>
<feature type="transmembrane region" description="Helical" evidence="1">
    <location>
        <begin position="55"/>
        <end position="75"/>
    </location>
</feature>
<dbReference type="EMBL" id="AP022607">
    <property type="protein sequence ID" value="BBZ15272.1"/>
    <property type="molecule type" value="Genomic_DNA"/>
</dbReference>
<dbReference type="Proteomes" id="UP000192441">
    <property type="component" value="Unassembled WGS sequence"/>
</dbReference>
<keyword evidence="6" id="KW-1185">Reference proteome</keyword>
<evidence type="ECO:0000313" key="3">
    <source>
        <dbReference type="EMBL" id="BBZ15272.1"/>
    </source>
</evidence>
<keyword evidence="3" id="KW-0614">Plasmid</keyword>
<dbReference type="AlphaFoldDB" id="A0A7I7WEC3"/>
<dbReference type="Pfam" id="PF13360">
    <property type="entry name" value="PQQ_2"/>
    <property type="match status" value="1"/>
</dbReference>
<proteinExistence type="predicted"/>
<reference evidence="3 6" key="2">
    <citation type="journal article" date="2019" name="Emerg. Microbes Infect.">
        <title>Comprehensive subspecies identification of 175 nontuberculous mycobacteria species based on 7547 genomic profiles.</title>
        <authorList>
            <person name="Matsumoto Y."/>
            <person name="Kinjo T."/>
            <person name="Motooka D."/>
            <person name="Nabeya D."/>
            <person name="Jung N."/>
            <person name="Uechi K."/>
            <person name="Horii T."/>
            <person name="Iida T."/>
            <person name="Fujita J."/>
            <person name="Nakamura S."/>
        </authorList>
    </citation>
    <scope>NUCLEOTIDE SEQUENCE [LARGE SCALE GENOMIC DNA]</scope>
    <source>
        <strain evidence="3 6">JCM 12687</strain>
        <plasmid evidence="3">pJCM12687</plasmid>
    </source>
</reference>
<geneLocation type="plasmid" evidence="3 6">
    <name>pJCM12687</name>
</geneLocation>
<feature type="transmembrane region" description="Helical" evidence="1">
    <location>
        <begin position="18"/>
        <end position="43"/>
    </location>
</feature>
<dbReference type="SUPFAM" id="SSF50998">
    <property type="entry name" value="Quinoprotein alcohol dehydrogenase-like"/>
    <property type="match status" value="1"/>
</dbReference>
<keyword evidence="1" id="KW-0812">Transmembrane</keyword>
<evidence type="ECO:0000259" key="2">
    <source>
        <dbReference type="Pfam" id="PF13360"/>
    </source>
</evidence>
<dbReference type="InterPro" id="IPR015943">
    <property type="entry name" value="WD40/YVTN_repeat-like_dom_sf"/>
</dbReference>
<reference evidence="3" key="3">
    <citation type="submission" date="2020-02" db="EMBL/GenBank/DDBJ databases">
        <authorList>
            <person name="Matsumoto Y."/>
            <person name="Motooka D."/>
            <person name="Nakamura S."/>
        </authorList>
    </citation>
    <scope>NUCLEOTIDE SEQUENCE</scope>
    <source>
        <strain evidence="3">JCM 12687</strain>
        <plasmid evidence="3">pJCM12687</plasmid>
    </source>
</reference>
<dbReference type="Proteomes" id="UP000467379">
    <property type="component" value="Plasmid pJCM12687"/>
</dbReference>
<dbReference type="InterPro" id="IPR011047">
    <property type="entry name" value="Quinoprotein_ADH-like_sf"/>
</dbReference>
<evidence type="ECO:0000313" key="5">
    <source>
        <dbReference type="Proteomes" id="UP000192441"/>
    </source>
</evidence>
<gene>
    <name evidence="4" type="ORF">BST20_24465</name>
    <name evidence="3" type="ORF">MBRA_54670</name>
</gene>
<dbReference type="InterPro" id="IPR018391">
    <property type="entry name" value="PQQ_b-propeller_rpt"/>
</dbReference>
<feature type="transmembrane region" description="Helical" evidence="1">
    <location>
        <begin position="127"/>
        <end position="149"/>
    </location>
</feature>
<organism evidence="4 5">
    <name type="scientific">Mycobacterium branderi</name>
    <dbReference type="NCBI Taxonomy" id="43348"/>
    <lineage>
        <taxon>Bacteria</taxon>
        <taxon>Bacillati</taxon>
        <taxon>Actinomycetota</taxon>
        <taxon>Actinomycetes</taxon>
        <taxon>Mycobacteriales</taxon>
        <taxon>Mycobacteriaceae</taxon>
        <taxon>Mycobacterium</taxon>
    </lineage>
</organism>
<reference evidence="4 5" key="1">
    <citation type="submission" date="2016-12" db="EMBL/GenBank/DDBJ databases">
        <title>The new phylogeny of genus Mycobacterium.</title>
        <authorList>
            <person name="Tortoli E."/>
            <person name="Trovato A."/>
            <person name="Cirillo D.M."/>
        </authorList>
    </citation>
    <scope>NUCLEOTIDE SEQUENCE [LARGE SCALE GENOMIC DNA]</scope>
    <source>
        <strain evidence="4 5">DSM 44624</strain>
    </source>
</reference>
<dbReference type="Gene3D" id="2.130.10.10">
    <property type="entry name" value="YVTN repeat-like/Quinoprotein amine dehydrogenase"/>
    <property type="match status" value="1"/>
</dbReference>
<feature type="transmembrane region" description="Helical" evidence="1">
    <location>
        <begin position="87"/>
        <end position="107"/>
    </location>
</feature>
<evidence type="ECO:0000313" key="6">
    <source>
        <dbReference type="Proteomes" id="UP000467379"/>
    </source>
</evidence>
<evidence type="ECO:0000313" key="4">
    <source>
        <dbReference type="EMBL" id="ORA32562.1"/>
    </source>
</evidence>
<protein>
    <recommendedName>
        <fullName evidence="2">Pyrrolo-quinoline quinone repeat domain-containing protein</fullName>
    </recommendedName>
</protein>
<dbReference type="OrthoDB" id="4630018at2"/>
<sequence length="544" mass="57640">MAEESPPTNSRPGRVRRVVVSVGVGAAIAAAMAAFIAPIAMWAVRSPHDFMSKPLTRMGVAAIVTGVCVLVLVASRLVRRYPSVQRMGVAAGCVAVGLGGWSAWNVFGLYKSRDALAFVDSTGATVIAAAAMLAAVAAATLGVATAAFTRYLSSRTALCACLVVAVAIPALTYRSVRHYRAGVWRPQLTAAATTPAAIPDAIGPVRYRIPLDPNDHTADIYAAGNGFIIDTRKGLTAYDGSTGAKRWHIGDYGTSGRLLVVRRDRDDASGIVVVFLYYGLIAFDGSSGEVLWRRQYGGGEVTAATGSVDALGMAVFTADSTSDGPDRTRLHSLDPATGELRWSRPISCSNPTLSPGTPGQFGFSCAKPSIVDAHTGNTIDVPGNYTPRAGPDAYVIEQQPPEDGAPADATRVMDPAGKIIDEVPGAYPVSVPHNGFLLVYGGGSTWVLRDYHHHRSTPVLIRTNPGRLQDLETVWLRNSLLITNPYDHPRRFELVDPNRPGGSPRIIESPCAHDKYLADIQSVAGAVVAQCSSSDMVGMVPEHR</sequence>
<feature type="transmembrane region" description="Helical" evidence="1">
    <location>
        <begin position="156"/>
        <end position="173"/>
    </location>
</feature>
<name>A0A7I7WEC3_9MYCO</name>
<accession>A0A7I7WEC3</accession>
<dbReference type="EMBL" id="MVHM01000023">
    <property type="protein sequence ID" value="ORA32562.1"/>
    <property type="molecule type" value="Genomic_DNA"/>
</dbReference>
<feature type="domain" description="Pyrrolo-quinoline quinone repeat" evidence="2">
    <location>
        <begin position="223"/>
        <end position="347"/>
    </location>
</feature>
<keyword evidence="1" id="KW-0472">Membrane</keyword>
<dbReference type="RefSeq" id="WP_083134009.1">
    <property type="nucleotide sequence ID" value="NZ_AP022607.1"/>
</dbReference>
<dbReference type="InterPro" id="IPR002372">
    <property type="entry name" value="PQQ_rpt_dom"/>
</dbReference>